<evidence type="ECO:0000313" key="15">
    <source>
        <dbReference type="Proteomes" id="UP001187682"/>
    </source>
</evidence>
<dbReference type="InterPro" id="IPR029058">
    <property type="entry name" value="AB_hydrolase_fold"/>
</dbReference>
<feature type="signal peptide" evidence="13">
    <location>
        <begin position="1"/>
        <end position="19"/>
    </location>
</feature>
<feature type="chain" id="PRO_5041781335" description="Cutinase" evidence="13">
    <location>
        <begin position="20"/>
        <end position="221"/>
    </location>
</feature>
<keyword evidence="7 13" id="KW-0378">Hydrolase</keyword>
<comment type="similarity">
    <text evidence="2 13">Belongs to the cutinase family.</text>
</comment>
<feature type="disulfide bond" evidence="12">
    <location>
        <begin position="184"/>
        <end position="191"/>
    </location>
</feature>
<dbReference type="AlphaFoldDB" id="A0AAE8SUJ1"/>
<evidence type="ECO:0000256" key="10">
    <source>
        <dbReference type="ARBA" id="ARBA00034045"/>
    </source>
</evidence>
<accession>A0AAE8SUJ1</accession>
<dbReference type="Pfam" id="PF01083">
    <property type="entry name" value="Cutinase"/>
    <property type="match status" value="1"/>
</dbReference>
<feature type="active site" description="Proton donor/acceptor" evidence="11">
    <location>
        <position position="201"/>
    </location>
</feature>
<dbReference type="SUPFAM" id="SSF53474">
    <property type="entry name" value="alpha/beta-Hydrolases"/>
    <property type="match status" value="1"/>
</dbReference>
<keyword evidence="4 13" id="KW-0719">Serine esterase</keyword>
<proteinExistence type="inferred from homology"/>
<evidence type="ECO:0000256" key="13">
    <source>
        <dbReference type="RuleBase" id="RU361263"/>
    </source>
</evidence>
<comment type="caution">
    <text evidence="14">The sequence shown here is derived from an EMBL/GenBank/DDBJ whole genome shotgun (WGS) entry which is preliminary data.</text>
</comment>
<evidence type="ECO:0000313" key="14">
    <source>
        <dbReference type="EMBL" id="SPO01753.1"/>
    </source>
</evidence>
<organism evidence="14 15">
    <name type="scientific">Cephalotrichum gorgonifer</name>
    <dbReference type="NCBI Taxonomy" id="2041049"/>
    <lineage>
        <taxon>Eukaryota</taxon>
        <taxon>Fungi</taxon>
        <taxon>Dikarya</taxon>
        <taxon>Ascomycota</taxon>
        <taxon>Pezizomycotina</taxon>
        <taxon>Sordariomycetes</taxon>
        <taxon>Hypocreomycetidae</taxon>
        <taxon>Microascales</taxon>
        <taxon>Microascaceae</taxon>
        <taxon>Cephalotrichum</taxon>
    </lineage>
</organism>
<dbReference type="InterPro" id="IPR011150">
    <property type="entry name" value="Cutinase_monf"/>
</dbReference>
<dbReference type="PRINTS" id="PR00129">
    <property type="entry name" value="CUTINASE"/>
</dbReference>
<dbReference type="InterPro" id="IPR043580">
    <property type="entry name" value="CUTINASE_1"/>
</dbReference>
<comment type="subcellular location">
    <subcellularLocation>
        <location evidence="1 13">Secreted</location>
    </subcellularLocation>
</comment>
<feature type="active site" description="Nucleophile" evidence="11">
    <location>
        <position position="132"/>
    </location>
</feature>
<evidence type="ECO:0000256" key="1">
    <source>
        <dbReference type="ARBA" id="ARBA00004613"/>
    </source>
</evidence>
<dbReference type="Gene3D" id="3.40.50.1820">
    <property type="entry name" value="alpha/beta hydrolase"/>
    <property type="match status" value="1"/>
</dbReference>
<evidence type="ECO:0000256" key="4">
    <source>
        <dbReference type="ARBA" id="ARBA00022487"/>
    </source>
</evidence>
<evidence type="ECO:0000256" key="9">
    <source>
        <dbReference type="ARBA" id="ARBA00023157"/>
    </source>
</evidence>
<dbReference type="Proteomes" id="UP001187682">
    <property type="component" value="Unassembled WGS sequence"/>
</dbReference>
<dbReference type="EMBL" id="ONZQ02000005">
    <property type="protein sequence ID" value="SPO01753.1"/>
    <property type="molecule type" value="Genomic_DNA"/>
</dbReference>
<keyword evidence="8" id="KW-0843">Virulence</keyword>
<protein>
    <recommendedName>
        <fullName evidence="3 13">Cutinase</fullName>
        <ecNumber evidence="3 13">3.1.1.74</ecNumber>
    </recommendedName>
</protein>
<dbReference type="InterPro" id="IPR043579">
    <property type="entry name" value="CUTINASE_2"/>
</dbReference>
<dbReference type="PROSITE" id="PS00155">
    <property type="entry name" value="CUTINASE_1"/>
    <property type="match status" value="1"/>
</dbReference>
<keyword evidence="15" id="KW-1185">Reference proteome</keyword>
<dbReference type="PANTHER" id="PTHR48250">
    <property type="entry name" value="CUTINASE 2-RELATED"/>
    <property type="match status" value="1"/>
</dbReference>
<evidence type="ECO:0000256" key="2">
    <source>
        <dbReference type="ARBA" id="ARBA00007534"/>
    </source>
</evidence>
<dbReference type="GO" id="GO:0016052">
    <property type="term" value="P:carbohydrate catabolic process"/>
    <property type="evidence" value="ECO:0007669"/>
    <property type="project" value="TreeGrafter"/>
</dbReference>
<evidence type="ECO:0000256" key="6">
    <source>
        <dbReference type="ARBA" id="ARBA00022729"/>
    </source>
</evidence>
<evidence type="ECO:0000256" key="5">
    <source>
        <dbReference type="ARBA" id="ARBA00022525"/>
    </source>
</evidence>
<keyword evidence="9 12" id="KW-1015">Disulfide bond</keyword>
<evidence type="ECO:0000256" key="12">
    <source>
        <dbReference type="PIRSR" id="PIRSR611150-2"/>
    </source>
</evidence>
<feature type="active site" evidence="11">
    <location>
        <position position="188"/>
    </location>
</feature>
<evidence type="ECO:0000256" key="7">
    <source>
        <dbReference type="ARBA" id="ARBA00022801"/>
    </source>
</evidence>
<dbReference type="SMART" id="SM01110">
    <property type="entry name" value="Cutinase"/>
    <property type="match status" value="1"/>
</dbReference>
<comment type="function">
    <text evidence="13">Catalyzes the hydrolysis of complex carboxylic polyesters found in the cell wall of plants. Degrades cutin, a macromolecule that forms the structure of the plant cuticle.</text>
</comment>
<evidence type="ECO:0000256" key="3">
    <source>
        <dbReference type="ARBA" id="ARBA00013095"/>
    </source>
</evidence>
<keyword evidence="5 13" id="KW-0964">Secreted</keyword>
<evidence type="ECO:0000256" key="8">
    <source>
        <dbReference type="ARBA" id="ARBA00023026"/>
    </source>
</evidence>
<dbReference type="GO" id="GO:0005576">
    <property type="term" value="C:extracellular region"/>
    <property type="evidence" value="ECO:0007669"/>
    <property type="project" value="UniProtKB-SubCell"/>
</dbReference>
<keyword evidence="6 13" id="KW-0732">Signal</keyword>
<dbReference type="PROSITE" id="PS00931">
    <property type="entry name" value="CUTINASE_2"/>
    <property type="match status" value="1"/>
</dbReference>
<gene>
    <name evidence="14" type="ORF">DNG_04426</name>
</gene>
<name>A0AAE8SUJ1_9PEZI</name>
<evidence type="ECO:0000256" key="11">
    <source>
        <dbReference type="PIRSR" id="PIRSR611150-1"/>
    </source>
</evidence>
<dbReference type="PANTHER" id="PTHR48250:SF3">
    <property type="entry name" value="CUTINASE 1-RELATED"/>
    <property type="match status" value="1"/>
</dbReference>
<reference evidence="14" key="1">
    <citation type="submission" date="2018-03" db="EMBL/GenBank/DDBJ databases">
        <authorList>
            <person name="Guldener U."/>
        </authorList>
    </citation>
    <scope>NUCLEOTIDE SEQUENCE</scope>
</reference>
<dbReference type="EC" id="3.1.1.74" evidence="3 13"/>
<comment type="catalytic activity">
    <reaction evidence="10 13">
        <text>cutin + H2O = cutin monomers.</text>
        <dbReference type="EC" id="3.1.1.74"/>
    </reaction>
</comment>
<dbReference type="InterPro" id="IPR000675">
    <property type="entry name" value="Cutinase/axe"/>
</dbReference>
<sequence>MKITSILSTVAVAASVVSAGPILAKRSVETRTELDDGDEASCPKVILIYGRGSTEVGNMGEFDAPGPILAAALEGLFDSIWIQGIGGAYTASVAANLLPKGTTNAAIAEAKRLYTLAHTKCPNSAVVTGGYSQGAALVAASLSELAGTAVQEQVKGAVLFGYTKNKQNGGRIPNYPTERTAIYCEKNDAVCFGTLFVLPDHFQYGDEAAEEAPAFLASLVG</sequence>
<dbReference type="GO" id="GO:0050525">
    <property type="term" value="F:cutinase activity"/>
    <property type="evidence" value="ECO:0007669"/>
    <property type="project" value="UniProtKB-UniRule"/>
</dbReference>
<dbReference type="FunFam" id="3.40.50.1820:FF:000235">
    <property type="entry name" value="Cutinase 1"/>
    <property type="match status" value="1"/>
</dbReference>
<feature type="disulfide bond" evidence="12">
    <location>
        <begin position="42"/>
        <end position="121"/>
    </location>
</feature>